<evidence type="ECO:0000313" key="2">
    <source>
        <dbReference type="EMBL" id="WYY05893.1"/>
    </source>
</evidence>
<gene>
    <name evidence="2" type="ORF">RVF87_12455</name>
</gene>
<feature type="transmembrane region" description="Helical" evidence="1">
    <location>
        <begin position="149"/>
        <end position="173"/>
    </location>
</feature>
<feature type="transmembrane region" description="Helical" evidence="1">
    <location>
        <begin position="124"/>
        <end position="143"/>
    </location>
</feature>
<dbReference type="RefSeq" id="WP_066172122.1">
    <property type="nucleotide sequence ID" value="NZ_CP136137.1"/>
</dbReference>
<feature type="transmembrane region" description="Helical" evidence="1">
    <location>
        <begin position="77"/>
        <end position="95"/>
    </location>
</feature>
<evidence type="ECO:0000256" key="1">
    <source>
        <dbReference type="SAM" id="Phobius"/>
    </source>
</evidence>
<keyword evidence="1" id="KW-0472">Membrane</keyword>
<keyword evidence="3" id="KW-1185">Reference proteome</keyword>
<protein>
    <submittedName>
        <fullName evidence="2">Uncharacterized protein</fullName>
    </submittedName>
</protein>
<accession>A0ABZ2TWM4</accession>
<keyword evidence="1" id="KW-1133">Transmembrane helix</keyword>
<feature type="transmembrane region" description="Helical" evidence="1">
    <location>
        <begin position="48"/>
        <end position="65"/>
    </location>
</feature>
<evidence type="ECO:0000313" key="3">
    <source>
        <dbReference type="Proteomes" id="UP001479933"/>
    </source>
</evidence>
<feature type="transmembrane region" description="Helical" evidence="1">
    <location>
        <begin position="24"/>
        <end position="42"/>
    </location>
</feature>
<keyword evidence="1" id="KW-0812">Transmembrane</keyword>
<sequence>MIGGAGSSGDDVASILQLRTPQGAAVALLAWTAFVALAATSGGVQEPVVLALGFGSLGLGWALIIGSPGDPMRMIDAVTTAVSGALASALAVTAMEVTDRGGLLALGAAPAVTFALLAVRGRTALAWAGGIACATAIVGAAAIRGVDLAGVVSILVPGTFGVLAMATFFALLIRPRAQQIAALRRREERDGDVESVRRVRDARVGRLHSQVRPLLEYIAAGEPLSDEDVARCRLVEAGLRDRIRAPGLDVAAISTAAWEARARGVRVVLLDDRDAPCWGGETVVLEELRAAAVGALDGAQVGAQVTVRLVPAGRSLVGTIAIAEDGQVRRTEFTADDSTPTPPSGAGP</sequence>
<feature type="transmembrane region" description="Helical" evidence="1">
    <location>
        <begin position="101"/>
        <end position="119"/>
    </location>
</feature>
<name>A0ABZ2TWM4_9ACTN</name>
<proteinExistence type="predicted"/>
<dbReference type="Proteomes" id="UP001479933">
    <property type="component" value="Chromosome"/>
</dbReference>
<reference evidence="2 3" key="1">
    <citation type="journal article" date="2023" name="Virus Evol.">
        <title>Computational host range prediction-The good, the bad, and the ugly.</title>
        <authorList>
            <person name="Howell A.A."/>
            <person name="Versoza C.J."/>
            <person name="Pfeifer S.P."/>
        </authorList>
    </citation>
    <scope>NUCLEOTIDE SEQUENCE [LARGE SCALE GENOMIC DNA]</scope>
    <source>
        <strain evidence="2 3">1610/1b</strain>
    </source>
</reference>
<dbReference type="EMBL" id="CP136137">
    <property type="protein sequence ID" value="WYY05893.1"/>
    <property type="molecule type" value="Genomic_DNA"/>
</dbReference>
<organism evidence="2 3">
    <name type="scientific">Gordonia hydrophobica</name>
    <dbReference type="NCBI Taxonomy" id="40516"/>
    <lineage>
        <taxon>Bacteria</taxon>
        <taxon>Bacillati</taxon>
        <taxon>Actinomycetota</taxon>
        <taxon>Actinomycetes</taxon>
        <taxon>Mycobacteriales</taxon>
        <taxon>Gordoniaceae</taxon>
        <taxon>Gordonia</taxon>
    </lineage>
</organism>